<feature type="binding site" evidence="18">
    <location>
        <position position="397"/>
    </location>
    <ligand>
        <name>Mg(2+)</name>
        <dbReference type="ChEBI" id="CHEBI:18420"/>
        <label>1</label>
        <note>catalytic</note>
    </ligand>
</feature>
<keyword evidence="23" id="KW-1185">Reference proteome</keyword>
<dbReference type="Proteomes" id="UP001187315">
    <property type="component" value="Unassembled WGS sequence"/>
</dbReference>
<feature type="binding site" evidence="17">
    <location>
        <begin position="1117"/>
        <end position="1119"/>
    </location>
    <ligand>
        <name>ATP</name>
        <dbReference type="ChEBI" id="CHEBI:30616"/>
    </ligand>
</feature>
<feature type="domain" description="Guanylate cyclase" evidence="21">
    <location>
        <begin position="991"/>
        <end position="1130"/>
    </location>
</feature>
<evidence type="ECO:0000256" key="7">
    <source>
        <dbReference type="ARBA" id="ARBA00022737"/>
    </source>
</evidence>
<feature type="transmembrane region" description="Helical" evidence="20">
    <location>
        <begin position="683"/>
        <end position="704"/>
    </location>
</feature>
<keyword evidence="9 16" id="KW-0067">ATP-binding</keyword>
<dbReference type="InterPro" id="IPR009398">
    <property type="entry name" value="Adcy_conserved_dom"/>
</dbReference>
<evidence type="ECO:0000313" key="23">
    <source>
        <dbReference type="Proteomes" id="UP001187315"/>
    </source>
</evidence>
<dbReference type="FunFam" id="3.30.70.1230:FF:000002">
    <property type="entry name" value="Adenylate cyclase"/>
    <property type="match status" value="1"/>
</dbReference>
<evidence type="ECO:0000256" key="10">
    <source>
        <dbReference type="ARBA" id="ARBA00022842"/>
    </source>
</evidence>
<feature type="binding site" evidence="18">
    <location>
        <position position="397"/>
    </location>
    <ligand>
        <name>Mg(2+)</name>
        <dbReference type="ChEBI" id="CHEBI:18420"/>
        <label>2</label>
        <note>catalytic</note>
    </ligand>
</feature>
<comment type="caution">
    <text evidence="22">The sequence shown here is derived from an EMBL/GenBank/DDBJ whole genome shotgun (WGS) entry which is preliminary data.</text>
</comment>
<evidence type="ECO:0000313" key="22">
    <source>
        <dbReference type="EMBL" id="KAK2825455.1"/>
    </source>
</evidence>
<keyword evidence="5 20" id="KW-0812">Transmembrane</keyword>
<dbReference type="GO" id="GO:0035556">
    <property type="term" value="P:intracellular signal transduction"/>
    <property type="evidence" value="ECO:0007669"/>
    <property type="project" value="InterPro"/>
</dbReference>
<keyword evidence="11 20" id="KW-1133">Transmembrane helix</keyword>
<keyword evidence="14" id="KW-0325">Glycoprotein</keyword>
<protein>
    <recommendedName>
        <fullName evidence="4 16">adenylate cyclase</fullName>
        <ecNumber evidence="4 16">4.6.1.1</ecNumber>
    </recommendedName>
</protein>
<keyword evidence="15 16" id="KW-0456">Lyase</keyword>
<dbReference type="Pfam" id="PF00211">
    <property type="entry name" value="Guanylate_cyc"/>
    <property type="match status" value="2"/>
</dbReference>
<name>A0AA88LWE2_TACVA</name>
<evidence type="ECO:0000256" key="3">
    <source>
        <dbReference type="ARBA" id="ARBA00004141"/>
    </source>
</evidence>
<accession>A0AA88LWE2</accession>
<dbReference type="Pfam" id="PF06327">
    <property type="entry name" value="Adcy_cons_dom"/>
    <property type="match status" value="1"/>
</dbReference>
<comment type="subcellular location">
    <subcellularLocation>
        <location evidence="3">Membrane</location>
        <topology evidence="3">Multi-pass membrane protein</topology>
    </subcellularLocation>
</comment>
<feature type="binding site" evidence="18">
    <location>
        <position position="398"/>
    </location>
    <ligand>
        <name>Mg(2+)</name>
        <dbReference type="ChEBI" id="CHEBI:18420"/>
        <label>2</label>
        <note>catalytic</note>
    </ligand>
</feature>
<evidence type="ECO:0000256" key="18">
    <source>
        <dbReference type="PIRSR" id="PIRSR039050-51"/>
    </source>
</evidence>
<sequence>MKRGELLNRSSSWKPSRMSWVSGFLVTRADEHKTAWGERNGRKRWRKRDWRQRYMSCLADPEAVEAPPHAGAGAGAGASNFSTRCVWQEDHYGKKGELAIEDGESKRMKEDEEDEKEEDREVGAAVLGCLWQLAHVFQSKQFESAKLERLYQRYFFRLNQSSLTMLMGVLVLVCGLMLTFHCVYRTQDVNVIYVSVLCVAMALFLAMMVVCNRTGFHQDCMWIVSYLVVVVLVVVQAFGVFMVEPRSASEGVWTSVFFVYIIYTLLPVRMTAAVLCGVALSSIHLITAWKLNQEDSFLWKQLCANGLIFVCTNIIGICTHYPSEVSQRQAFKETRGYIQARIHLQRENQQQERLLLSVLPRHVAMEMKENINAKKEDMMFHKIYIQKHDNVSILFADIEGFTSLASQCTAQELVMTLNELFARFDKLAWENHCLRIKILGDCYYCVSGLPEPRADHAHCCVEMGVDMIEAISLVREITGVNVNMRVGIHSGRVHCGVLGLRKWQFDVWSNDVTLANQMEAGGKAGRIHITKATLQYLNGDYEVEPGFGGERNAYLKDNNIETFLVLGCSQKRKEEKAMMAKLQRARANSSDGLMPRWVPDRSFSRTKDSKVFRQMGIDEASSKDNRSAQEALNPEDEVDEFLGRAIDARSIDQLRKDHVKKFLLRFQTPMLEKKYSKKVDDRFGGYVACTLVVFCFICFIQITVFPHTTLMLGIFISIFIILANILFVCAIYSCIKLFPVVLQTVSKKIVESRTNSTLVGIFTILLLYLSAFANMFTCEKEDLIQCVAQDRNISDSTVTLCFLHNLTHTADDTLTLCNNHKVPCPFPEYFTYSVLLTLLACSVFLHISSIGKLALMLLIQLSFLLLVEWPLVVLFDNADLLVSANALSGFNKTESCSEPHSSKVPLKMMTPVILTVFVLALYLHAQQVESTARLDFLWKLQATEEKEEMEELQAYNRRLLHNILPKDVAAHFLARERRNDELYYQSCECVAVMFASISNFSEFYTELEANNEGVECLRLLNEIIADFDEIISEDQFKQLEKIKTIGSTYMAASGLNDSTFDREGRSHILALADYAMRLREQMKYINEHSFNNFQMKIGLNIGPVVAGVIGARKPQYDIWGNTVNVASRMDSTGVPDRIQVTTDLYHVLASKGYQLECRGLVKVKGKGDMTTYFLNSGPSSS</sequence>
<gene>
    <name evidence="22" type="ORF">Q7C36_019382</name>
</gene>
<dbReference type="PROSITE" id="PS00452">
    <property type="entry name" value="GUANYLATE_CYCLASE_1"/>
    <property type="match status" value="2"/>
</dbReference>
<keyword evidence="8 16" id="KW-0547">Nucleotide-binding</keyword>
<feature type="binding site" evidence="17">
    <location>
        <begin position="439"/>
        <end position="441"/>
    </location>
    <ligand>
        <name>ATP</name>
        <dbReference type="ChEBI" id="CHEBI:30616"/>
    </ligand>
</feature>
<feature type="binding site" evidence="18">
    <location>
        <position position="441"/>
    </location>
    <ligand>
        <name>Mg(2+)</name>
        <dbReference type="ChEBI" id="CHEBI:18420"/>
        <label>1</label>
        <note>catalytic</note>
    </ligand>
</feature>
<feature type="transmembrane region" description="Helical" evidence="20">
    <location>
        <begin position="829"/>
        <end position="847"/>
    </location>
</feature>
<keyword evidence="6 16" id="KW-0479">Metal-binding</keyword>
<dbReference type="GO" id="GO:0006171">
    <property type="term" value="P:cAMP biosynthetic process"/>
    <property type="evidence" value="ECO:0007669"/>
    <property type="project" value="UniProtKB-KW"/>
</dbReference>
<evidence type="ECO:0000256" key="2">
    <source>
        <dbReference type="ARBA" id="ARBA00001936"/>
    </source>
</evidence>
<dbReference type="PANTHER" id="PTHR45627">
    <property type="entry name" value="ADENYLATE CYCLASE TYPE 1"/>
    <property type="match status" value="1"/>
</dbReference>
<evidence type="ECO:0000256" key="20">
    <source>
        <dbReference type="SAM" id="Phobius"/>
    </source>
</evidence>
<evidence type="ECO:0000256" key="1">
    <source>
        <dbReference type="ARBA" id="ARBA00001593"/>
    </source>
</evidence>
<keyword evidence="18" id="KW-0464">Manganese</keyword>
<keyword evidence="12 16" id="KW-0115">cAMP biosynthesis</keyword>
<feature type="binding site" evidence="17">
    <location>
        <position position="1043"/>
    </location>
    <ligand>
        <name>ATP</name>
        <dbReference type="ChEBI" id="CHEBI:30616"/>
    </ligand>
</feature>
<dbReference type="FunFam" id="3.30.70.1230:FF:000001">
    <property type="entry name" value="Adenylate cyclase"/>
    <property type="match status" value="1"/>
</dbReference>
<feature type="binding site" evidence="18">
    <location>
        <position position="441"/>
    </location>
    <ligand>
        <name>Mg(2+)</name>
        <dbReference type="ChEBI" id="CHEBI:18420"/>
        <label>2</label>
        <note>catalytic</note>
    </ligand>
</feature>
<evidence type="ECO:0000256" key="8">
    <source>
        <dbReference type="ARBA" id="ARBA00022741"/>
    </source>
</evidence>
<evidence type="ECO:0000256" key="15">
    <source>
        <dbReference type="ARBA" id="ARBA00023239"/>
    </source>
</evidence>
<dbReference type="GO" id="GO:0005886">
    <property type="term" value="C:plasma membrane"/>
    <property type="evidence" value="ECO:0007669"/>
    <property type="project" value="InterPro"/>
</dbReference>
<feature type="transmembrane region" description="Helical" evidence="20">
    <location>
        <begin position="854"/>
        <end position="875"/>
    </location>
</feature>
<evidence type="ECO:0000256" key="9">
    <source>
        <dbReference type="ARBA" id="ARBA00022840"/>
    </source>
</evidence>
<dbReference type="Gene3D" id="3.30.70.1230">
    <property type="entry name" value="Nucleotide cyclase"/>
    <property type="match status" value="2"/>
</dbReference>
<feature type="transmembrane region" description="Helical" evidence="20">
    <location>
        <begin position="756"/>
        <end position="773"/>
    </location>
</feature>
<evidence type="ECO:0000256" key="12">
    <source>
        <dbReference type="ARBA" id="ARBA00022998"/>
    </source>
</evidence>
<evidence type="ECO:0000256" key="17">
    <source>
        <dbReference type="PIRSR" id="PIRSR039050-50"/>
    </source>
</evidence>
<feature type="transmembrane region" description="Helical" evidence="20">
    <location>
        <begin position="190"/>
        <end position="211"/>
    </location>
</feature>
<feature type="binding site" evidence="17">
    <location>
        <begin position="1124"/>
        <end position="1128"/>
    </location>
    <ligand>
        <name>ATP</name>
        <dbReference type="ChEBI" id="CHEBI:30616"/>
    </ligand>
</feature>
<comment type="cofactor">
    <cofactor evidence="2">
        <name>Mn(2+)</name>
        <dbReference type="ChEBI" id="CHEBI:29035"/>
    </cofactor>
</comment>
<feature type="domain" description="Guanylate cyclase" evidence="21">
    <location>
        <begin position="392"/>
        <end position="519"/>
    </location>
</feature>
<dbReference type="CDD" id="cd07302">
    <property type="entry name" value="CHD"/>
    <property type="match status" value="2"/>
</dbReference>
<feature type="transmembrane region" description="Helical" evidence="20">
    <location>
        <begin position="255"/>
        <end position="280"/>
    </location>
</feature>
<dbReference type="InterPro" id="IPR001054">
    <property type="entry name" value="A/G_cyclase"/>
</dbReference>
<dbReference type="EMBL" id="JAVHJS010000020">
    <property type="protein sequence ID" value="KAK2825455.1"/>
    <property type="molecule type" value="Genomic_DNA"/>
</dbReference>
<feature type="binding site" evidence="17">
    <location>
        <position position="485"/>
    </location>
    <ligand>
        <name>ATP</name>
        <dbReference type="ChEBI" id="CHEBI:30616"/>
    </ligand>
</feature>
<evidence type="ECO:0000256" key="16">
    <source>
        <dbReference type="PIRNR" id="PIRNR039050"/>
    </source>
</evidence>
<feature type="transmembrane region" description="Helical" evidence="20">
    <location>
        <begin position="163"/>
        <end position="184"/>
    </location>
</feature>
<feature type="transmembrane region" description="Helical" evidence="20">
    <location>
        <begin position="908"/>
        <end position="925"/>
    </location>
</feature>
<feature type="transmembrane region" description="Helical" evidence="20">
    <location>
        <begin position="710"/>
        <end position="735"/>
    </location>
</feature>
<dbReference type="Pfam" id="PF16214">
    <property type="entry name" value="AC_N"/>
    <property type="match status" value="1"/>
</dbReference>
<dbReference type="SMART" id="SM00044">
    <property type="entry name" value="CYCc"/>
    <property type="match status" value="2"/>
</dbReference>
<dbReference type="GO" id="GO:0004016">
    <property type="term" value="F:adenylate cyclase activity"/>
    <property type="evidence" value="ECO:0007669"/>
    <property type="project" value="UniProtKB-EC"/>
</dbReference>
<dbReference type="InterPro" id="IPR030672">
    <property type="entry name" value="Adcy"/>
</dbReference>
<feature type="transmembrane region" description="Helical" evidence="20">
    <location>
        <begin position="223"/>
        <end position="243"/>
    </location>
</feature>
<evidence type="ECO:0000259" key="21">
    <source>
        <dbReference type="PROSITE" id="PS50125"/>
    </source>
</evidence>
<comment type="function">
    <text evidence="16">Catalyzes the formation of the signaling molecule cAMP in response to G-protein signaling.</text>
</comment>
<dbReference type="SUPFAM" id="SSF55073">
    <property type="entry name" value="Nucleotide cyclase"/>
    <property type="match status" value="2"/>
</dbReference>
<keyword evidence="10 16" id="KW-0460">Magnesium</keyword>
<evidence type="ECO:0000256" key="5">
    <source>
        <dbReference type="ARBA" id="ARBA00022692"/>
    </source>
</evidence>
<proteinExistence type="inferred from homology"/>
<reference evidence="22" key="1">
    <citation type="submission" date="2023-08" db="EMBL/GenBank/DDBJ databases">
        <title>Pelteobagrus vachellii genome.</title>
        <authorList>
            <person name="Liu H."/>
        </authorList>
    </citation>
    <scope>NUCLEOTIDE SEQUENCE</scope>
    <source>
        <strain evidence="22">PRFRI_2022a</strain>
        <tissue evidence="22">Muscle</tissue>
    </source>
</reference>
<dbReference type="InterPro" id="IPR032628">
    <property type="entry name" value="AC_N"/>
</dbReference>
<keyword evidence="13 16" id="KW-0472">Membrane</keyword>
<organism evidence="22 23">
    <name type="scientific">Tachysurus vachellii</name>
    <name type="common">Darkbarbel catfish</name>
    <name type="synonym">Pelteobagrus vachellii</name>
    <dbReference type="NCBI Taxonomy" id="175792"/>
    <lineage>
        <taxon>Eukaryota</taxon>
        <taxon>Metazoa</taxon>
        <taxon>Chordata</taxon>
        <taxon>Craniata</taxon>
        <taxon>Vertebrata</taxon>
        <taxon>Euteleostomi</taxon>
        <taxon>Actinopterygii</taxon>
        <taxon>Neopterygii</taxon>
        <taxon>Teleostei</taxon>
        <taxon>Ostariophysi</taxon>
        <taxon>Siluriformes</taxon>
        <taxon>Bagridae</taxon>
        <taxon>Tachysurus</taxon>
    </lineage>
</organism>
<dbReference type="PANTHER" id="PTHR45627:SF11">
    <property type="entry name" value="ADENYLATE CYCLASE TYPE 6"/>
    <property type="match status" value="1"/>
</dbReference>
<dbReference type="InterPro" id="IPR029787">
    <property type="entry name" value="Nucleotide_cyclase"/>
</dbReference>
<evidence type="ECO:0000256" key="6">
    <source>
        <dbReference type="ARBA" id="ARBA00022723"/>
    </source>
</evidence>
<dbReference type="InterPro" id="IPR018297">
    <property type="entry name" value="A/G_cyclase_CS"/>
</dbReference>
<dbReference type="GO" id="GO:0007189">
    <property type="term" value="P:adenylate cyclase-activating G protein-coupled receptor signaling pathway"/>
    <property type="evidence" value="ECO:0007669"/>
    <property type="project" value="TreeGrafter"/>
</dbReference>
<evidence type="ECO:0000256" key="19">
    <source>
        <dbReference type="RuleBase" id="RU000405"/>
    </source>
</evidence>
<evidence type="ECO:0000256" key="14">
    <source>
        <dbReference type="ARBA" id="ARBA00023180"/>
    </source>
</evidence>
<dbReference type="AlphaFoldDB" id="A0AA88LWE2"/>
<dbReference type="PROSITE" id="PS50125">
    <property type="entry name" value="GUANYLATE_CYCLASE_2"/>
    <property type="match status" value="2"/>
</dbReference>
<dbReference type="EC" id="4.6.1.1" evidence="4 16"/>
<evidence type="ECO:0000256" key="11">
    <source>
        <dbReference type="ARBA" id="ARBA00022989"/>
    </source>
</evidence>
<comment type="cofactor">
    <cofactor evidence="18">
        <name>Mg(2+)</name>
        <dbReference type="ChEBI" id="CHEBI:18420"/>
    </cofactor>
    <cofactor evidence="18">
        <name>Mn(2+)</name>
        <dbReference type="ChEBI" id="CHEBI:29035"/>
    </cofactor>
    <text evidence="18">Binds 2 magnesium ions per subunit. Is also active with manganese (in vitro).</text>
</comment>
<dbReference type="GO" id="GO:0005524">
    <property type="term" value="F:ATP binding"/>
    <property type="evidence" value="ECO:0007669"/>
    <property type="project" value="UniProtKB-UniRule"/>
</dbReference>
<dbReference type="GO" id="GO:0046872">
    <property type="term" value="F:metal ion binding"/>
    <property type="evidence" value="ECO:0007669"/>
    <property type="project" value="UniProtKB-KW"/>
</dbReference>
<feature type="binding site" evidence="17">
    <location>
        <begin position="397"/>
        <end position="402"/>
    </location>
    <ligand>
        <name>ATP</name>
        <dbReference type="ChEBI" id="CHEBI:30616"/>
    </ligand>
</feature>
<evidence type="ECO:0000256" key="13">
    <source>
        <dbReference type="ARBA" id="ARBA00023136"/>
    </source>
</evidence>
<comment type="similarity">
    <text evidence="16 19">Belongs to the adenylyl cyclase class-4/guanylyl cyclase family.</text>
</comment>
<comment type="catalytic activity">
    <reaction evidence="1 16">
        <text>ATP = 3',5'-cyclic AMP + diphosphate</text>
        <dbReference type="Rhea" id="RHEA:15389"/>
        <dbReference type="ChEBI" id="CHEBI:30616"/>
        <dbReference type="ChEBI" id="CHEBI:33019"/>
        <dbReference type="ChEBI" id="CHEBI:58165"/>
        <dbReference type="EC" id="4.6.1.1"/>
    </reaction>
</comment>
<keyword evidence="7" id="KW-0677">Repeat</keyword>
<dbReference type="PIRSF" id="PIRSF039050">
    <property type="entry name" value="Ade_cyc"/>
    <property type="match status" value="1"/>
</dbReference>
<evidence type="ECO:0000256" key="4">
    <source>
        <dbReference type="ARBA" id="ARBA00012201"/>
    </source>
</evidence>
<feature type="binding site" evidence="17">
    <location>
        <position position="1164"/>
    </location>
    <ligand>
        <name>ATP</name>
        <dbReference type="ChEBI" id="CHEBI:30616"/>
    </ligand>
</feature>